<feature type="repeat" description="ANK" evidence="1">
    <location>
        <begin position="77"/>
        <end position="112"/>
    </location>
</feature>
<dbReference type="PROSITE" id="PS50088">
    <property type="entry name" value="ANK_REPEAT"/>
    <property type="match status" value="6"/>
</dbReference>
<dbReference type="PANTHER" id="PTHR24133:SF40">
    <property type="entry name" value="ANKYRIN REPEAT DOMAIN 44"/>
    <property type="match status" value="1"/>
</dbReference>
<dbReference type="SUPFAM" id="SSF48403">
    <property type="entry name" value="Ankyrin repeat"/>
    <property type="match status" value="1"/>
</dbReference>
<dbReference type="InterPro" id="IPR052391">
    <property type="entry name" value="E3_Ligase-Neurotoxin"/>
</dbReference>
<dbReference type="PANTHER" id="PTHR24133">
    <property type="entry name" value="ANKYRIN DOMAIN-CONTAINING"/>
    <property type="match status" value="1"/>
</dbReference>
<organism evidence="2 3">
    <name type="scientific">Crassostrea virginica</name>
    <name type="common">Eastern oyster</name>
    <dbReference type="NCBI Taxonomy" id="6565"/>
    <lineage>
        <taxon>Eukaryota</taxon>
        <taxon>Metazoa</taxon>
        <taxon>Spiralia</taxon>
        <taxon>Lophotrochozoa</taxon>
        <taxon>Mollusca</taxon>
        <taxon>Bivalvia</taxon>
        <taxon>Autobranchia</taxon>
        <taxon>Pteriomorphia</taxon>
        <taxon>Ostreida</taxon>
        <taxon>Ostreoidea</taxon>
        <taxon>Ostreidae</taxon>
        <taxon>Crassostrea</taxon>
    </lineage>
</organism>
<dbReference type="KEGG" id="cvn:111133264"/>
<feature type="repeat" description="ANK" evidence="1">
    <location>
        <begin position="41"/>
        <end position="73"/>
    </location>
</feature>
<dbReference type="Pfam" id="PF00023">
    <property type="entry name" value="Ank"/>
    <property type="match status" value="1"/>
</dbReference>
<dbReference type="Gene3D" id="1.25.40.20">
    <property type="entry name" value="Ankyrin repeat-containing domain"/>
    <property type="match status" value="2"/>
</dbReference>
<keyword evidence="2" id="KW-1185">Reference proteome</keyword>
<evidence type="ECO:0000256" key="1">
    <source>
        <dbReference type="PROSITE-ProRule" id="PRU00023"/>
    </source>
</evidence>
<proteinExistence type="predicted"/>
<dbReference type="SMART" id="SM00248">
    <property type="entry name" value="ANK"/>
    <property type="match status" value="8"/>
</dbReference>
<accession>A0A8B8ECC9</accession>
<dbReference type="RefSeq" id="XP_022337181.1">
    <property type="nucleotide sequence ID" value="XM_022481473.1"/>
</dbReference>
<keyword evidence="1" id="KW-0040">ANK repeat</keyword>
<sequence length="437" mass="48612">MSSDLLMNAVENKDLLSVKKIFETESREDRLFSLDSINKAKRMTPLCLAAKLGILEVVDFLLQNGAQPNVACTCVHRNKAALHFACENCHADSAQIVHLLINAGANVEQETFDFEKALHFASEFNNLPVVECLVVNGADVNCVNLDGKSPLSLACTRRKNVHSFSIIKFLIDNGADVNNSDGMQNIHPFRLLIQNKNMEGAQYVIEKGILSQDENFLTDAVLTSNPEIVKLLIVHQKNLNKTYSLFELTPLHRACMSPSVHPDIVEILLENGANPNANSKTLETPLHYACQKGNIPKVVLLLRFGANINSRNKHGFSPLDACIVKSSCTTEVKLLIMKCFVFAGLNVNVALNQNLTRYKEHLDPLEYYSIFCQLTDFSRMPLSLLNICRICIRLTNSLCDPKVFAAISKEVPASICDFLQFADLSDLSDTHLQDTAY</sequence>
<dbReference type="Pfam" id="PF12796">
    <property type="entry name" value="Ank_2"/>
    <property type="match status" value="2"/>
</dbReference>
<dbReference type="InterPro" id="IPR002110">
    <property type="entry name" value="Ankyrin_rpt"/>
</dbReference>
<feature type="repeat" description="ANK" evidence="1">
    <location>
        <begin position="246"/>
        <end position="280"/>
    </location>
</feature>
<reference evidence="3" key="1">
    <citation type="submission" date="2025-08" db="UniProtKB">
        <authorList>
            <consortium name="RefSeq"/>
        </authorList>
    </citation>
    <scope>IDENTIFICATION</scope>
    <source>
        <tissue evidence="3">Whole sample</tissue>
    </source>
</reference>
<dbReference type="Proteomes" id="UP000694844">
    <property type="component" value="Chromosome 5"/>
</dbReference>
<feature type="repeat" description="ANK" evidence="1">
    <location>
        <begin position="113"/>
        <end position="145"/>
    </location>
</feature>
<dbReference type="GeneID" id="111133264"/>
<protein>
    <submittedName>
        <fullName evidence="3">Ankyrin repeat protein RF_0381 isoform X1</fullName>
    </submittedName>
</protein>
<dbReference type="InterPro" id="IPR036770">
    <property type="entry name" value="Ankyrin_rpt-contain_sf"/>
</dbReference>
<feature type="repeat" description="ANK" evidence="1">
    <location>
        <begin position="146"/>
        <end position="182"/>
    </location>
</feature>
<gene>
    <name evidence="3" type="primary">LOC111133264</name>
</gene>
<dbReference type="OrthoDB" id="276721at2759"/>
<feature type="repeat" description="ANK" evidence="1">
    <location>
        <begin position="281"/>
        <end position="313"/>
    </location>
</feature>
<dbReference type="PROSITE" id="PS50297">
    <property type="entry name" value="ANK_REP_REGION"/>
    <property type="match status" value="6"/>
</dbReference>
<evidence type="ECO:0000313" key="2">
    <source>
        <dbReference type="Proteomes" id="UP000694844"/>
    </source>
</evidence>
<evidence type="ECO:0000313" key="3">
    <source>
        <dbReference type="RefSeq" id="XP_022337181.1"/>
    </source>
</evidence>
<dbReference type="AlphaFoldDB" id="A0A8B8ECC9"/>
<name>A0A8B8ECC9_CRAVI</name>